<dbReference type="Pfam" id="PF01547">
    <property type="entry name" value="SBP_bac_1"/>
    <property type="match status" value="1"/>
</dbReference>
<feature type="signal peptide" evidence="1">
    <location>
        <begin position="1"/>
        <end position="21"/>
    </location>
</feature>
<evidence type="ECO:0000256" key="1">
    <source>
        <dbReference type="SAM" id="SignalP"/>
    </source>
</evidence>
<evidence type="ECO:0000313" key="3">
    <source>
        <dbReference type="Proteomes" id="UP000490800"/>
    </source>
</evidence>
<dbReference type="InterPro" id="IPR006059">
    <property type="entry name" value="SBP"/>
</dbReference>
<feature type="chain" id="PRO_5038962457" evidence="1">
    <location>
        <begin position="22"/>
        <end position="443"/>
    </location>
</feature>
<dbReference type="OrthoDB" id="2507686at2"/>
<dbReference type="SUPFAM" id="SSF53850">
    <property type="entry name" value="Periplasmic binding protein-like II"/>
    <property type="match status" value="1"/>
</dbReference>
<dbReference type="AlphaFoldDB" id="A0A7X3FJ88"/>
<dbReference type="PANTHER" id="PTHR43649:SF12">
    <property type="entry name" value="DIACETYLCHITOBIOSE BINDING PROTEIN DASA"/>
    <property type="match status" value="1"/>
</dbReference>
<dbReference type="Proteomes" id="UP000490800">
    <property type="component" value="Unassembled WGS sequence"/>
</dbReference>
<keyword evidence="3" id="KW-1185">Reference proteome</keyword>
<sequence>MKNKWLPCIVASVMLFTSACSKEEALPPTVDQDGNLHGEIVLWHSFTQGARNEFMKDAASSFMKEHPGVKIRIETFAWPEFYTKWTTGVQAGQVPDVSTALPNHVVEMIDADAIIPINDVIDNIGRERFYEAPIKEGTVDGSNYSIPLYSHAQVMWYRKDLLQKAQLKVPETWDELFDAAKKINNPPAVNGLSVPMGSGDMMATRFLNLYVRSAGEALITPEGKANLTSKAAIDGINYWVKMYKNTSPSGSVNFKVLDQATLFYQGKTAFDFNSGFQIGGVASNSPALIDQIDAAPIPKINAADPSNGIETSNIPMVVWKNSKHPEIAKAFIESLYEKERYIKFLHSVPVGMLPAMKDITTDPDFLNEPTIQKFSGAVGVISDAVNKGTAIGMEYEPTLESGLLTGQGVIERMFADILLKNEPVDKAAKKAEKELNSLFRMAK</sequence>
<keyword evidence="1" id="KW-0732">Signal</keyword>
<organism evidence="2 3">
    <name type="scientific">Paenibacillus lutrae</name>
    <dbReference type="NCBI Taxonomy" id="2078573"/>
    <lineage>
        <taxon>Bacteria</taxon>
        <taxon>Bacillati</taxon>
        <taxon>Bacillota</taxon>
        <taxon>Bacilli</taxon>
        <taxon>Bacillales</taxon>
        <taxon>Paenibacillaceae</taxon>
        <taxon>Paenibacillus</taxon>
    </lineage>
</organism>
<dbReference type="PROSITE" id="PS51257">
    <property type="entry name" value="PROKAR_LIPOPROTEIN"/>
    <property type="match status" value="1"/>
</dbReference>
<dbReference type="Gene3D" id="3.40.190.10">
    <property type="entry name" value="Periplasmic binding protein-like II"/>
    <property type="match status" value="1"/>
</dbReference>
<dbReference type="PANTHER" id="PTHR43649">
    <property type="entry name" value="ARABINOSE-BINDING PROTEIN-RELATED"/>
    <property type="match status" value="1"/>
</dbReference>
<name>A0A7X3FJ88_9BACL</name>
<dbReference type="CDD" id="cd13585">
    <property type="entry name" value="PBP2_TMBP_like"/>
    <property type="match status" value="1"/>
</dbReference>
<protein>
    <submittedName>
        <fullName evidence="2">Extracellular solute-binding protein</fullName>
    </submittedName>
</protein>
<evidence type="ECO:0000313" key="2">
    <source>
        <dbReference type="EMBL" id="MVP00633.1"/>
    </source>
</evidence>
<dbReference type="RefSeq" id="WP_157336337.1">
    <property type="nucleotide sequence ID" value="NZ_RHLK01000007.1"/>
</dbReference>
<reference evidence="2 3" key="1">
    <citation type="journal article" date="2019" name="Microorganisms">
        <title>Paenibacillus lutrae sp. nov., A Chitinolytic Species Isolated from A River Otter in Castril Natural Park, Granada, Spain.</title>
        <authorList>
            <person name="Rodriguez M."/>
            <person name="Reina J.C."/>
            <person name="Bejar V."/>
            <person name="Llamas I."/>
        </authorList>
    </citation>
    <scope>NUCLEOTIDE SEQUENCE [LARGE SCALE GENOMIC DNA]</scope>
    <source>
        <strain evidence="2 3">N10</strain>
    </source>
</reference>
<comment type="caution">
    <text evidence="2">The sequence shown here is derived from an EMBL/GenBank/DDBJ whole genome shotgun (WGS) entry which is preliminary data.</text>
</comment>
<dbReference type="EMBL" id="RHLK01000007">
    <property type="protein sequence ID" value="MVP00633.1"/>
    <property type="molecule type" value="Genomic_DNA"/>
</dbReference>
<gene>
    <name evidence="2" type="ORF">EDM21_14065</name>
</gene>
<accession>A0A7X3FJ88</accession>
<proteinExistence type="predicted"/>
<dbReference type="InterPro" id="IPR050490">
    <property type="entry name" value="Bact_solute-bd_prot1"/>
</dbReference>